<keyword evidence="8" id="KW-0411">Iron-sulfur</keyword>
<evidence type="ECO:0000256" key="3">
    <source>
        <dbReference type="ARBA" id="ARBA00006804"/>
    </source>
</evidence>
<dbReference type="GO" id="GO:0046872">
    <property type="term" value="F:metal ion binding"/>
    <property type="evidence" value="ECO:0007669"/>
    <property type="project" value="UniProtKB-KW"/>
</dbReference>
<evidence type="ECO:0000256" key="4">
    <source>
        <dbReference type="ARBA" id="ARBA00022485"/>
    </source>
</evidence>
<sequence>MTILPFPATRPPEPRLTLPMAARANNRIRFLPMARVTGALRPGEAMSYLESLLEEGRDIRRVILEGPGDPLADIEPTLETLELLRSLYPEMELSLTTLGLGAADHAADLAARGVSEATLLVDTLEAATAADLYAWIRPGRRTIPLPQSTALLVTEQRKAVETLARHGIRVHVRTTVYPGINEDQVEEIARHMAGLGSSSMTLVPFSPPGEDQEGPGALDEARLDQLGKQCANYLEVTILREEKQPDPLSDNADSAAAFPGPILPRPTRERPNVAVVSGSGMEIDLHLGQADRILIYGPREDGLTCLLEARPVPATEKGASRWETLAEACLKDCFALLAAHAGEAPKKVLASLGIRVLTMEDNIEGTVDVLYGGGKKKQGCAQPA</sequence>
<evidence type="ECO:0000313" key="12">
    <source>
        <dbReference type="EMBL" id="BCO07861.1"/>
    </source>
</evidence>
<protein>
    <submittedName>
        <fullName evidence="12">Nitrogenase cofactor biosynthesis protein NifB</fullName>
    </submittedName>
</protein>
<comment type="similarity">
    <text evidence="3">Belongs to the radical SAM superfamily. NifB family.</text>
</comment>
<dbReference type="Gene3D" id="3.20.20.70">
    <property type="entry name" value="Aldolase class I"/>
    <property type="match status" value="1"/>
</dbReference>
<dbReference type="AlphaFoldDB" id="A0A915TY08"/>
<dbReference type="Proteomes" id="UP001063350">
    <property type="component" value="Chromosome"/>
</dbReference>
<dbReference type="InterPro" id="IPR007197">
    <property type="entry name" value="rSAM"/>
</dbReference>
<keyword evidence="13" id="KW-1185">Reference proteome</keyword>
<evidence type="ECO:0000256" key="2">
    <source>
        <dbReference type="ARBA" id="ARBA00005155"/>
    </source>
</evidence>
<comment type="pathway">
    <text evidence="2">Cofactor biosynthesis; Fe-Mo cofactor biosynthesis.</text>
</comment>
<evidence type="ECO:0000259" key="11">
    <source>
        <dbReference type="PROSITE" id="PS51918"/>
    </source>
</evidence>
<accession>A0A915TY08</accession>
<dbReference type="SUPFAM" id="SSF102114">
    <property type="entry name" value="Radical SAM enzymes"/>
    <property type="match status" value="1"/>
</dbReference>
<dbReference type="KEGG" id="ddu:GF1_02370"/>
<dbReference type="RefSeq" id="WP_267927800.1">
    <property type="nucleotide sequence ID" value="NZ_AP024233.1"/>
</dbReference>
<feature type="domain" description="Radical SAM core" evidence="11">
    <location>
        <begin position="10"/>
        <end position="246"/>
    </location>
</feature>
<dbReference type="InterPro" id="IPR003731">
    <property type="entry name" value="Di-Nase_FeMo-co_biosynth"/>
</dbReference>
<dbReference type="Pfam" id="PF02579">
    <property type="entry name" value="Nitro_FeMo-Co"/>
    <property type="match status" value="1"/>
</dbReference>
<keyword evidence="4" id="KW-0004">4Fe-4S</keyword>
<keyword evidence="7" id="KW-0408">Iron</keyword>
<evidence type="ECO:0000256" key="9">
    <source>
        <dbReference type="ARBA" id="ARBA00023231"/>
    </source>
</evidence>
<keyword evidence="10" id="KW-0456">Lyase</keyword>
<dbReference type="GO" id="GO:0051539">
    <property type="term" value="F:4 iron, 4 sulfur cluster binding"/>
    <property type="evidence" value="ECO:0007669"/>
    <property type="project" value="UniProtKB-KW"/>
</dbReference>
<dbReference type="PANTHER" id="PTHR43787">
    <property type="entry name" value="FEMO COFACTOR BIOSYNTHESIS PROTEIN NIFB-RELATED"/>
    <property type="match status" value="1"/>
</dbReference>
<reference evidence="12" key="1">
    <citation type="submission" date="2020-12" db="EMBL/GenBank/DDBJ databases">
        <title>Desulfobium dissulfuricans gen. nov., sp. nov., a novel mesophilic, sulfate-reducing bacterium isolated from a deep-sea hydrothermal vent.</title>
        <authorList>
            <person name="Hashimoto Y."/>
            <person name="Tame A."/>
            <person name="Sawayama S."/>
            <person name="Miyazaki J."/>
            <person name="Takai K."/>
            <person name="Nakagawa S."/>
        </authorList>
    </citation>
    <scope>NUCLEOTIDE SEQUENCE</scope>
    <source>
        <strain evidence="12">GF1</strain>
    </source>
</reference>
<evidence type="ECO:0000256" key="5">
    <source>
        <dbReference type="ARBA" id="ARBA00022691"/>
    </source>
</evidence>
<name>A0A915TY08_9BACT</name>
<evidence type="ECO:0000313" key="13">
    <source>
        <dbReference type="Proteomes" id="UP001063350"/>
    </source>
</evidence>
<dbReference type="SUPFAM" id="SSF53146">
    <property type="entry name" value="Nitrogenase accessory factor-like"/>
    <property type="match status" value="1"/>
</dbReference>
<dbReference type="Gene3D" id="3.30.420.130">
    <property type="entry name" value="Dinitrogenase iron-molybdenum cofactor biosynthesis domain"/>
    <property type="match status" value="1"/>
</dbReference>
<dbReference type="PROSITE" id="PS51918">
    <property type="entry name" value="RADICAL_SAM"/>
    <property type="match status" value="1"/>
</dbReference>
<evidence type="ECO:0000256" key="6">
    <source>
        <dbReference type="ARBA" id="ARBA00022723"/>
    </source>
</evidence>
<gene>
    <name evidence="12" type="primary">nifB_2</name>
    <name evidence="12" type="ORF">GF1_02370</name>
</gene>
<organism evidence="12 13">
    <name type="scientific">Desulfolithobacter dissulfuricans</name>
    <dbReference type="NCBI Taxonomy" id="2795293"/>
    <lineage>
        <taxon>Bacteria</taxon>
        <taxon>Pseudomonadati</taxon>
        <taxon>Thermodesulfobacteriota</taxon>
        <taxon>Desulfobulbia</taxon>
        <taxon>Desulfobulbales</taxon>
        <taxon>Desulfobulbaceae</taxon>
        <taxon>Desulfolithobacter</taxon>
    </lineage>
</organism>
<evidence type="ECO:0000256" key="8">
    <source>
        <dbReference type="ARBA" id="ARBA00023014"/>
    </source>
</evidence>
<evidence type="ECO:0000256" key="1">
    <source>
        <dbReference type="ARBA" id="ARBA00001966"/>
    </source>
</evidence>
<dbReference type="InterPro" id="IPR058240">
    <property type="entry name" value="rSAM_sf"/>
</dbReference>
<dbReference type="InterPro" id="IPR036105">
    <property type="entry name" value="DiNase_FeMo-co_biosyn_sf"/>
</dbReference>
<keyword evidence="6" id="KW-0479">Metal-binding</keyword>
<dbReference type="GO" id="GO:0016829">
    <property type="term" value="F:lyase activity"/>
    <property type="evidence" value="ECO:0007669"/>
    <property type="project" value="UniProtKB-KW"/>
</dbReference>
<keyword evidence="9" id="KW-0535">Nitrogen fixation</keyword>
<dbReference type="PANTHER" id="PTHR43787:SF13">
    <property type="entry name" value="FEMO COFACTOR BIOSYNTHESIS PROTEIN NIFB"/>
    <property type="match status" value="1"/>
</dbReference>
<proteinExistence type="inferred from homology"/>
<evidence type="ECO:0000256" key="7">
    <source>
        <dbReference type="ARBA" id="ARBA00023004"/>
    </source>
</evidence>
<evidence type="ECO:0000256" key="10">
    <source>
        <dbReference type="ARBA" id="ARBA00023239"/>
    </source>
</evidence>
<dbReference type="EMBL" id="AP024233">
    <property type="protein sequence ID" value="BCO07861.1"/>
    <property type="molecule type" value="Genomic_DNA"/>
</dbReference>
<comment type="cofactor">
    <cofactor evidence="1">
        <name>[4Fe-4S] cluster</name>
        <dbReference type="ChEBI" id="CHEBI:49883"/>
    </cofactor>
</comment>
<dbReference type="InterPro" id="IPR013785">
    <property type="entry name" value="Aldolase_TIM"/>
</dbReference>
<keyword evidence="5" id="KW-0949">S-adenosyl-L-methionine</keyword>